<dbReference type="EMBL" id="UNQJ01000020">
    <property type="protein sequence ID" value="SYZ34222.1"/>
    <property type="molecule type" value="Genomic_DNA"/>
</dbReference>
<keyword evidence="3" id="KW-1185">Reference proteome</keyword>
<gene>
    <name evidence="2" type="ORF">PROPAUS_2226</name>
</gene>
<accession>A0A383S9L0</accession>
<name>A0A383S9L0_9ACTN</name>
<proteinExistence type="predicted"/>
<dbReference type="Proteomes" id="UP000263928">
    <property type="component" value="Unassembled WGS sequence"/>
</dbReference>
<organism evidence="2 3">
    <name type="scientific">Propionibacterium australiense</name>
    <dbReference type="NCBI Taxonomy" id="119981"/>
    <lineage>
        <taxon>Bacteria</taxon>
        <taxon>Bacillati</taxon>
        <taxon>Actinomycetota</taxon>
        <taxon>Actinomycetes</taxon>
        <taxon>Propionibacteriales</taxon>
        <taxon>Propionibacteriaceae</taxon>
        <taxon>Propionibacterium</taxon>
    </lineage>
</organism>
<reference evidence="3" key="1">
    <citation type="submission" date="2018-08" db="EMBL/GenBank/DDBJ databases">
        <authorList>
            <person name="Hornung B."/>
        </authorList>
    </citation>
    <scope>NUCLEOTIDE SEQUENCE [LARGE SCALE GENOMIC DNA]</scope>
</reference>
<feature type="region of interest" description="Disordered" evidence="1">
    <location>
        <begin position="22"/>
        <end position="41"/>
    </location>
</feature>
<evidence type="ECO:0000256" key="1">
    <source>
        <dbReference type="SAM" id="MobiDB-lite"/>
    </source>
</evidence>
<sequence>MFQATPNAAAMRDMDRWLTTKASSAHRNAPFDNDERCRAAL</sequence>
<protein>
    <submittedName>
        <fullName evidence="2">Uncharacterized protein</fullName>
    </submittedName>
</protein>
<feature type="non-terminal residue" evidence="2">
    <location>
        <position position="41"/>
    </location>
</feature>
<evidence type="ECO:0000313" key="3">
    <source>
        <dbReference type="Proteomes" id="UP000263928"/>
    </source>
</evidence>
<evidence type="ECO:0000313" key="2">
    <source>
        <dbReference type="EMBL" id="SYZ34222.1"/>
    </source>
</evidence>
<dbReference type="AlphaFoldDB" id="A0A383S9L0"/>